<protein>
    <submittedName>
        <fullName evidence="1">Uncharacterized protein</fullName>
    </submittedName>
</protein>
<dbReference type="Pfam" id="PF02622">
    <property type="entry name" value="DUF179"/>
    <property type="match status" value="1"/>
</dbReference>
<keyword evidence="2" id="KW-1185">Reference proteome</keyword>
<dbReference type="EMBL" id="BLLK01000020">
    <property type="protein sequence ID" value="GFH44893.1"/>
    <property type="molecule type" value="Genomic_DNA"/>
</dbReference>
<gene>
    <name evidence="1" type="ORF">CTEN210_01367</name>
</gene>
<sequence>MSKSKVLVAKTLYRTLLRTAKLFSKDTPNGPILSSFLYRSGTDDYMDYKEEAQVKQSKSEDIDEYISILQARNLSHSYQDIIQQRKKSSQEWSNTSTNIGNEEDKAEFLYKGLVKQVVGEKQHMHFPHRILQEEDDIMQRLKHVIQSEFRSDENNESLSQYFDEKIRVKAAFLAIKELQKKLAWAESMGMQLNTGCSCSQAEDQQVQLLTLKNVIRLPTDDPSVYLQPGVFLIAHPLLTGCFQRSVICLLQHTEGRSHEDIDQEAEFKDEEGDGDDTIGGTYGLVINSPIRTGVPTHTSEQKRDRTLREIIRNDCLPEGIKTAFGNNPVRNGGPVNMSVQMMRKTTSEGEQKLELGGSLLQSGSNQIQEMETSAALNDDCAIYHGGDIIKAAQSVIDNEIEKDAYSFIVGASCWEQGQLQSEVEKGFWIPCVADPKIAFSGECNVEGTNGIISVSEGSLWVSMMSSIGREEGILAQLTEHIDFDENGFPCDDV</sequence>
<dbReference type="InterPro" id="IPR003774">
    <property type="entry name" value="AlgH-like"/>
</dbReference>
<reference evidence="1 2" key="1">
    <citation type="journal article" date="2021" name="Sci. Rep.">
        <title>The genome of the diatom Chaetoceros tenuissimus carries an ancient integrated fragment of an extant virus.</title>
        <authorList>
            <person name="Hongo Y."/>
            <person name="Kimura K."/>
            <person name="Takaki Y."/>
            <person name="Yoshida Y."/>
            <person name="Baba S."/>
            <person name="Kobayashi G."/>
            <person name="Nagasaki K."/>
            <person name="Hano T."/>
            <person name="Tomaru Y."/>
        </authorList>
    </citation>
    <scope>NUCLEOTIDE SEQUENCE [LARGE SCALE GENOMIC DNA]</scope>
    <source>
        <strain evidence="1 2">NIES-3715</strain>
    </source>
</reference>
<dbReference type="PANTHER" id="PTHR31984">
    <property type="entry name" value="TRANSPORTER, PUTATIVE (DUF179)-RELATED"/>
    <property type="match status" value="1"/>
</dbReference>
<dbReference type="SUPFAM" id="SSF143456">
    <property type="entry name" value="VC0467-like"/>
    <property type="match status" value="1"/>
</dbReference>
<comment type="caution">
    <text evidence="1">The sequence shown here is derived from an EMBL/GenBank/DDBJ whole genome shotgun (WGS) entry which is preliminary data.</text>
</comment>
<dbReference type="Proteomes" id="UP001054902">
    <property type="component" value="Unassembled WGS sequence"/>
</dbReference>
<accession>A0AAD3CFW8</accession>
<organism evidence="1 2">
    <name type="scientific">Chaetoceros tenuissimus</name>
    <dbReference type="NCBI Taxonomy" id="426638"/>
    <lineage>
        <taxon>Eukaryota</taxon>
        <taxon>Sar</taxon>
        <taxon>Stramenopiles</taxon>
        <taxon>Ochrophyta</taxon>
        <taxon>Bacillariophyta</taxon>
        <taxon>Coscinodiscophyceae</taxon>
        <taxon>Chaetocerotophycidae</taxon>
        <taxon>Chaetocerotales</taxon>
        <taxon>Chaetocerotaceae</taxon>
        <taxon>Chaetoceros</taxon>
    </lineage>
</organism>
<proteinExistence type="predicted"/>
<evidence type="ECO:0000313" key="2">
    <source>
        <dbReference type="Proteomes" id="UP001054902"/>
    </source>
</evidence>
<name>A0AAD3CFW8_9STRA</name>
<evidence type="ECO:0000313" key="1">
    <source>
        <dbReference type="EMBL" id="GFH44893.1"/>
    </source>
</evidence>
<dbReference type="AlphaFoldDB" id="A0AAD3CFW8"/>
<dbReference type="PANTHER" id="PTHR31984:SF17">
    <property type="entry name" value="TRANSCRIPTIONAL REGULATOR"/>
    <property type="match status" value="1"/>
</dbReference>
<dbReference type="Gene3D" id="3.40.1740.10">
    <property type="entry name" value="VC0467-like"/>
    <property type="match status" value="1"/>
</dbReference>